<feature type="domain" description="Moderate conductance mechanosensitive channel YbiO-like transmembrane helix 1" evidence="11">
    <location>
        <begin position="435"/>
        <end position="510"/>
    </location>
</feature>
<dbReference type="InterPro" id="IPR049142">
    <property type="entry name" value="MS_channel_1st"/>
</dbReference>
<dbReference type="Pfam" id="PF00924">
    <property type="entry name" value="MS_channel_2nd"/>
    <property type="match status" value="1"/>
</dbReference>
<feature type="transmembrane region" description="Helical" evidence="7">
    <location>
        <begin position="404"/>
        <end position="421"/>
    </location>
</feature>
<dbReference type="GO" id="GO:0008381">
    <property type="term" value="F:mechanosensitive monoatomic ion channel activity"/>
    <property type="evidence" value="ECO:0007669"/>
    <property type="project" value="InterPro"/>
</dbReference>
<keyword evidence="13" id="KW-1185">Reference proteome</keyword>
<organism evidence="12 13">
    <name type="scientific">Bradyrhizobium rifense</name>
    <dbReference type="NCBI Taxonomy" id="515499"/>
    <lineage>
        <taxon>Bacteria</taxon>
        <taxon>Pseudomonadati</taxon>
        <taxon>Pseudomonadota</taxon>
        <taxon>Alphaproteobacteria</taxon>
        <taxon>Hyphomicrobiales</taxon>
        <taxon>Nitrobacteraceae</taxon>
        <taxon>Bradyrhizobium</taxon>
    </lineage>
</organism>
<feature type="transmembrane region" description="Helical" evidence="7">
    <location>
        <begin position="433"/>
        <end position="455"/>
    </location>
</feature>
<evidence type="ECO:0000259" key="10">
    <source>
        <dbReference type="Pfam" id="PF21088"/>
    </source>
</evidence>
<name>A0A5D3K1Z2_9BRAD</name>
<dbReference type="InterPro" id="IPR023408">
    <property type="entry name" value="MscS_beta-dom_sf"/>
</dbReference>
<dbReference type="Pfam" id="PF21088">
    <property type="entry name" value="MS_channel_1st"/>
    <property type="match status" value="1"/>
</dbReference>
<feature type="transmembrane region" description="Helical" evidence="7">
    <location>
        <begin position="242"/>
        <end position="271"/>
    </location>
</feature>
<evidence type="ECO:0000256" key="5">
    <source>
        <dbReference type="ARBA" id="ARBA00022989"/>
    </source>
</evidence>
<dbReference type="SUPFAM" id="SSF50182">
    <property type="entry name" value="Sm-like ribonucleoproteins"/>
    <property type="match status" value="1"/>
</dbReference>
<dbReference type="SUPFAM" id="SSF82689">
    <property type="entry name" value="Mechanosensitive channel protein MscS (YggB), C-terminal domain"/>
    <property type="match status" value="1"/>
</dbReference>
<keyword evidence="3" id="KW-1003">Cell membrane</keyword>
<comment type="similarity">
    <text evidence="2">Belongs to the MscS (TC 1.A.23) family.</text>
</comment>
<dbReference type="EMBL" id="VSSS01000089">
    <property type="protein sequence ID" value="TYL85016.1"/>
    <property type="molecule type" value="Genomic_DNA"/>
</dbReference>
<evidence type="ECO:0000313" key="12">
    <source>
        <dbReference type="EMBL" id="TYL85016.1"/>
    </source>
</evidence>
<dbReference type="InterPro" id="IPR006685">
    <property type="entry name" value="MscS_channel_2nd"/>
</dbReference>
<gene>
    <name evidence="12" type="ORF">FXB40_44285</name>
</gene>
<comment type="caution">
    <text evidence="12">The sequence shown here is derived from an EMBL/GenBank/DDBJ whole genome shotgun (WGS) entry which is preliminary data.</text>
</comment>
<keyword evidence="5 7" id="KW-1133">Transmembrane helix</keyword>
<keyword evidence="4 7" id="KW-0812">Transmembrane</keyword>
<evidence type="ECO:0000259" key="8">
    <source>
        <dbReference type="Pfam" id="PF00924"/>
    </source>
</evidence>
<evidence type="ECO:0000256" key="4">
    <source>
        <dbReference type="ARBA" id="ARBA00022692"/>
    </source>
</evidence>
<feature type="transmembrane region" description="Helical" evidence="7">
    <location>
        <begin position="570"/>
        <end position="589"/>
    </location>
</feature>
<comment type="subcellular location">
    <subcellularLocation>
        <location evidence="1">Cell membrane</location>
        <topology evidence="1">Multi-pass membrane protein</topology>
    </subcellularLocation>
</comment>
<dbReference type="InterPro" id="IPR011014">
    <property type="entry name" value="MscS_channel_TM-2"/>
</dbReference>
<feature type="transmembrane region" description="Helical" evidence="7">
    <location>
        <begin position="486"/>
        <end position="512"/>
    </location>
</feature>
<feature type="transmembrane region" description="Helical" evidence="7">
    <location>
        <begin position="167"/>
        <end position="189"/>
    </location>
</feature>
<dbReference type="Gene3D" id="1.10.287.1260">
    <property type="match status" value="1"/>
</dbReference>
<dbReference type="Gene3D" id="3.30.70.100">
    <property type="match status" value="1"/>
</dbReference>
<evidence type="ECO:0000256" key="7">
    <source>
        <dbReference type="SAM" id="Phobius"/>
    </source>
</evidence>
<dbReference type="InterPro" id="IPR045276">
    <property type="entry name" value="YbiO_bact"/>
</dbReference>
<sequence>MRHDAVLRGHDSAGAFHLFWGIRVSHKFVSALFAALFLAISSFSPTHAGPPAPAANGTAALSPDEARRALETLQDDKKRAQMIDTLRAIANASGPQQPAPAPEQKSPIPLSADGLGAQLLLTVSEQIGEISRDVADMARTLTHFPAFYYWIVRTANDPDAYNLLIEIAWKLALVFGCALAAEWVIVRLIRRPVVFLEGRVPQTAHLPAQALPIADPPSSVADVTPSPELHKRRHSLARVWQLLLRLPFVLGRLLLELLPVVIFVGSATALLGTEIGEPATVRLVILAVVNAYAFSRGLICVVRALAGPFGLFPVRAETAAYIEIWARRIVGVSVTGIAFANVALLLGLHRAGYAALIRMVMLVVHLFVVVIILQCRRQVADAIRAPADRQGLAARLRNRIAGGWHYLAIALDLALWAVWALNIRNGYSLLLQYFVGTIAVVLITRVAIMVTLSLIDRGFRIQPEILHRFPGLEIRANRYLPLLRKIVSGVIAFIGFVAALEVWGVDAIVWFYGGQIGGRLISAVATIGVAVFIAAAVWEASNALLDRQINTLLRDGHYARAARLRTFQPMLRTALLCVIATVVGLTALSEIGVNVAPLLAGAGIVGIAIGFGSQKLVQDLITGLFLLLENTVQVGDTVSVSGLSGVVENVSIRTIRLRAGDGAVHIVPFSAVTTITNASRGAGNASVSINVAYKEDTDRAGQILKDIVEEMRRETEFRPLIRGDLELWGIDKVDGAMVSIVGQIRCTEAGRWPVQREFNRRMKLRFQQNGIEVASATQTILMHVAPPADVATNLTPRRAAG</sequence>
<feature type="transmembrane region" description="Helical" evidence="7">
    <location>
        <begin position="518"/>
        <end position="538"/>
    </location>
</feature>
<feature type="domain" description="Mechanosensitive ion channel transmembrane helices 2/3" evidence="10">
    <location>
        <begin position="577"/>
        <end position="614"/>
    </location>
</feature>
<dbReference type="InterPro" id="IPR011066">
    <property type="entry name" value="MscS_channel_C_sf"/>
</dbReference>
<feature type="domain" description="Mechanosensitive ion channel MscS C-terminal" evidence="9">
    <location>
        <begin position="686"/>
        <end position="772"/>
    </location>
</feature>
<dbReference type="Proteomes" id="UP000324758">
    <property type="component" value="Unassembled WGS sequence"/>
</dbReference>
<keyword evidence="6 7" id="KW-0472">Membrane</keyword>
<dbReference type="SUPFAM" id="SSF82861">
    <property type="entry name" value="Mechanosensitive channel protein MscS (YggB), transmembrane region"/>
    <property type="match status" value="1"/>
</dbReference>
<dbReference type="AlphaFoldDB" id="A0A5D3K1Z2"/>
<evidence type="ECO:0000256" key="1">
    <source>
        <dbReference type="ARBA" id="ARBA00004651"/>
    </source>
</evidence>
<dbReference type="GO" id="GO:0005886">
    <property type="term" value="C:plasma membrane"/>
    <property type="evidence" value="ECO:0007669"/>
    <property type="project" value="UniProtKB-SubCell"/>
</dbReference>
<feature type="domain" description="Mechanosensitive ion channel MscS" evidence="8">
    <location>
        <begin position="616"/>
        <end position="680"/>
    </location>
</feature>
<dbReference type="Pfam" id="PF25392">
    <property type="entry name" value="MS_channel_TM1"/>
    <property type="match status" value="1"/>
</dbReference>
<feature type="transmembrane region" description="Helical" evidence="7">
    <location>
        <begin position="325"/>
        <end position="346"/>
    </location>
</feature>
<evidence type="ECO:0000259" key="9">
    <source>
        <dbReference type="Pfam" id="PF21082"/>
    </source>
</evidence>
<evidence type="ECO:0000256" key="6">
    <source>
        <dbReference type="ARBA" id="ARBA00023136"/>
    </source>
</evidence>
<dbReference type="Gene3D" id="2.30.30.60">
    <property type="match status" value="1"/>
</dbReference>
<evidence type="ECO:0000313" key="13">
    <source>
        <dbReference type="Proteomes" id="UP000324758"/>
    </source>
</evidence>
<proteinExistence type="inferred from homology"/>
<protein>
    <submittedName>
        <fullName evidence="12">Mechanosensitive ion channel</fullName>
    </submittedName>
</protein>
<feature type="transmembrane region" description="Helical" evidence="7">
    <location>
        <begin position="352"/>
        <end position="373"/>
    </location>
</feature>
<dbReference type="InterPro" id="IPR010920">
    <property type="entry name" value="LSM_dom_sf"/>
</dbReference>
<feature type="transmembrane region" description="Helical" evidence="7">
    <location>
        <begin position="595"/>
        <end position="612"/>
    </location>
</feature>
<evidence type="ECO:0000256" key="3">
    <source>
        <dbReference type="ARBA" id="ARBA00022475"/>
    </source>
</evidence>
<accession>A0A5D3K1Z2</accession>
<dbReference type="OrthoDB" id="9814206at2"/>
<dbReference type="InterPro" id="IPR049278">
    <property type="entry name" value="MS_channel_C"/>
</dbReference>
<dbReference type="PANTHER" id="PTHR30460:SF0">
    <property type="entry name" value="MODERATE CONDUCTANCE MECHANOSENSITIVE CHANNEL YBIO"/>
    <property type="match status" value="1"/>
</dbReference>
<dbReference type="Pfam" id="PF21082">
    <property type="entry name" value="MS_channel_3rd"/>
    <property type="match status" value="1"/>
</dbReference>
<dbReference type="InterPro" id="IPR057485">
    <property type="entry name" value="YbiO-like_TM1"/>
</dbReference>
<reference evidence="12 13" key="1">
    <citation type="submission" date="2019-08" db="EMBL/GenBank/DDBJ databases">
        <title>Bradyrhizobium hipponensis sp. nov., a rhizobium isolated from a Lupinus angustifolius root nodule in Tunisia.</title>
        <authorList>
            <person name="Off K."/>
            <person name="Rejili M."/>
            <person name="Mars M."/>
            <person name="Brachmann A."/>
            <person name="Marin M."/>
        </authorList>
    </citation>
    <scope>NUCLEOTIDE SEQUENCE [LARGE SCALE GENOMIC DNA]</scope>
    <source>
        <strain evidence="12 13">CTAW71</strain>
    </source>
</reference>
<dbReference type="PANTHER" id="PTHR30460">
    <property type="entry name" value="MODERATE CONDUCTANCE MECHANOSENSITIVE CHANNEL YBIO"/>
    <property type="match status" value="1"/>
</dbReference>
<evidence type="ECO:0000256" key="2">
    <source>
        <dbReference type="ARBA" id="ARBA00008017"/>
    </source>
</evidence>
<feature type="transmembrane region" description="Helical" evidence="7">
    <location>
        <begin position="283"/>
        <end position="305"/>
    </location>
</feature>
<evidence type="ECO:0000259" key="11">
    <source>
        <dbReference type="Pfam" id="PF25392"/>
    </source>
</evidence>